<dbReference type="Gene3D" id="1.10.510.10">
    <property type="entry name" value="Transferase(Phosphotransferase) domain 1"/>
    <property type="match status" value="1"/>
</dbReference>
<dbReference type="EC" id="2.7.12.2" evidence="8"/>
<organism evidence="16">
    <name type="scientific">Oikopleura dioica</name>
    <name type="common">Tunicate</name>
    <dbReference type="NCBI Taxonomy" id="34765"/>
    <lineage>
        <taxon>Eukaryota</taxon>
        <taxon>Metazoa</taxon>
        <taxon>Chordata</taxon>
        <taxon>Tunicata</taxon>
        <taxon>Appendicularia</taxon>
        <taxon>Copelata</taxon>
        <taxon>Oikopleuridae</taxon>
        <taxon>Oikopleura</taxon>
    </lineage>
</organism>
<evidence type="ECO:0000256" key="12">
    <source>
        <dbReference type="PROSITE-ProRule" id="PRU10141"/>
    </source>
</evidence>
<dbReference type="GO" id="GO:0005770">
    <property type="term" value="C:late endosome"/>
    <property type="evidence" value="ECO:0007669"/>
    <property type="project" value="UniProtKB-ARBA"/>
</dbReference>
<dbReference type="GO" id="GO:0005769">
    <property type="term" value="C:early endosome"/>
    <property type="evidence" value="ECO:0007669"/>
    <property type="project" value="UniProtKB-ARBA"/>
</dbReference>
<keyword evidence="2" id="KW-0808">Transferase</keyword>
<accession>E4Y540</accession>
<dbReference type="PROSITE" id="PS50011">
    <property type="entry name" value="PROTEIN_KINASE_DOM"/>
    <property type="match status" value="1"/>
</dbReference>
<evidence type="ECO:0000256" key="2">
    <source>
        <dbReference type="ARBA" id="ARBA00022679"/>
    </source>
</evidence>
<evidence type="ECO:0000259" key="15">
    <source>
        <dbReference type="PROSITE" id="PS50011"/>
    </source>
</evidence>
<dbReference type="InterPro" id="IPR000719">
    <property type="entry name" value="Prot_kinase_dom"/>
</dbReference>
<keyword evidence="6" id="KW-0829">Tyrosine-protein kinase</keyword>
<dbReference type="SMART" id="SM00220">
    <property type="entry name" value="S_TKc"/>
    <property type="match status" value="1"/>
</dbReference>
<evidence type="ECO:0000256" key="5">
    <source>
        <dbReference type="ARBA" id="ARBA00022840"/>
    </source>
</evidence>
<feature type="region of interest" description="Disordered" evidence="14">
    <location>
        <begin position="1"/>
        <end position="51"/>
    </location>
</feature>
<comment type="catalytic activity">
    <reaction evidence="11">
        <text>L-tyrosyl-[protein] + ATP = O-phospho-L-tyrosyl-[protein] + ADP + H(+)</text>
        <dbReference type="Rhea" id="RHEA:10596"/>
        <dbReference type="Rhea" id="RHEA-COMP:10136"/>
        <dbReference type="Rhea" id="RHEA-COMP:20101"/>
        <dbReference type="ChEBI" id="CHEBI:15378"/>
        <dbReference type="ChEBI" id="CHEBI:30616"/>
        <dbReference type="ChEBI" id="CHEBI:46858"/>
        <dbReference type="ChEBI" id="CHEBI:61978"/>
        <dbReference type="ChEBI" id="CHEBI:456216"/>
        <dbReference type="EC" id="2.7.12.2"/>
    </reaction>
</comment>
<feature type="compositionally biased region" description="Basic and acidic residues" evidence="14">
    <location>
        <begin position="30"/>
        <end position="51"/>
    </location>
</feature>
<comment type="similarity">
    <text evidence="7">Belongs to the protein kinase superfamily. STE Ser/Thr protein kinase family. MAP kinase kinase subfamily.</text>
</comment>
<gene>
    <name evidence="16" type="ORF">GSOID_T00018678001</name>
</gene>
<dbReference type="GO" id="GO:0005524">
    <property type="term" value="F:ATP binding"/>
    <property type="evidence" value="ECO:0007669"/>
    <property type="project" value="UniProtKB-UniRule"/>
</dbReference>
<evidence type="ECO:0000256" key="9">
    <source>
        <dbReference type="ARBA" id="ARBA00049014"/>
    </source>
</evidence>
<dbReference type="InterPro" id="IPR011009">
    <property type="entry name" value="Kinase-like_dom_sf"/>
</dbReference>
<dbReference type="GO" id="GO:0032872">
    <property type="term" value="P:regulation of stress-activated MAPK cascade"/>
    <property type="evidence" value="ECO:0007669"/>
    <property type="project" value="UniProtKB-ARBA"/>
</dbReference>
<sequence length="371" mass="42065">MSRKKPINLTLPGPIRRPPSIIIDSIQKNLDTDDHEKKKREEREQQEERLRSQLTMQSKLGKYGEFNDSMFELDRELGAGNGGSVERVVHKETGTIMARKLIHLDTNEEVFKKILLELNILKDCNHKRVVAFYGSYQYQRSQIRICMEYMDGGSLDKVITRFGKLHESIIGAVAAAVVEGMTYIKKEHDIIHRDIKPSNILCSTQGDIKLCDFGVSGQLVNSIVQSFVGTRSYMSPERIIADHQYGVSSDIWSLGLSLMELGYGTHPFPRLKPDEIEELMRLPEGTPAPQRAVHVDFIDILADRVENDAPKLSSEFFGPDCCEFIDACLRKEPDNRPSLDSLSNFNFVKHYGETITVQTIATYVKKSLNGE</sequence>
<dbReference type="Pfam" id="PF00069">
    <property type="entry name" value="Pkinase"/>
    <property type="match status" value="1"/>
</dbReference>
<keyword evidence="5 12" id="KW-0067">ATP-binding</keyword>
<evidence type="ECO:0000256" key="3">
    <source>
        <dbReference type="ARBA" id="ARBA00022741"/>
    </source>
</evidence>
<protein>
    <recommendedName>
        <fullName evidence="8">mitogen-activated protein kinase kinase</fullName>
        <ecNumber evidence="8">2.7.12.2</ecNumber>
    </recommendedName>
</protein>
<dbReference type="InterPro" id="IPR008271">
    <property type="entry name" value="Ser/Thr_kinase_AS"/>
</dbReference>
<dbReference type="GO" id="GO:0004713">
    <property type="term" value="F:protein tyrosine kinase activity"/>
    <property type="evidence" value="ECO:0007669"/>
    <property type="project" value="UniProtKB-KW"/>
</dbReference>
<dbReference type="SUPFAM" id="SSF56112">
    <property type="entry name" value="Protein kinase-like (PK-like)"/>
    <property type="match status" value="1"/>
</dbReference>
<dbReference type="PROSITE" id="PS00108">
    <property type="entry name" value="PROTEIN_KINASE_ST"/>
    <property type="match status" value="1"/>
</dbReference>
<dbReference type="PANTHER" id="PTHR47448">
    <property type="entry name" value="DUAL SPECIFICITY MITOGEN-ACTIVATED PROTEIN KINASE KINASE DSOR1-LIKE PROTEIN"/>
    <property type="match status" value="1"/>
</dbReference>
<evidence type="ECO:0000256" key="8">
    <source>
        <dbReference type="ARBA" id="ARBA00038999"/>
    </source>
</evidence>
<dbReference type="FunFam" id="3.30.200.20:FF:000040">
    <property type="entry name" value="Dual specificity mitogen-activated protein kinase kinase"/>
    <property type="match status" value="1"/>
</dbReference>
<keyword evidence="3 12" id="KW-0547">Nucleotide-binding</keyword>
<feature type="domain" description="Protein kinase" evidence="15">
    <location>
        <begin position="71"/>
        <end position="348"/>
    </location>
</feature>
<feature type="binding site" evidence="12">
    <location>
        <position position="100"/>
    </location>
    <ligand>
        <name>ATP</name>
        <dbReference type="ChEBI" id="CHEBI:30616"/>
    </ligand>
</feature>
<dbReference type="Proteomes" id="UP000011014">
    <property type="component" value="Unassembled WGS sequence"/>
</dbReference>
<dbReference type="GO" id="GO:0090170">
    <property type="term" value="P:regulation of Golgi inheritance"/>
    <property type="evidence" value="ECO:0007669"/>
    <property type="project" value="UniProtKB-ARBA"/>
</dbReference>
<reference evidence="16" key="1">
    <citation type="journal article" date="2010" name="Science">
        <title>Plasticity of animal genome architecture unmasked by rapid evolution of a pelagic tunicate.</title>
        <authorList>
            <person name="Denoeud F."/>
            <person name="Henriet S."/>
            <person name="Mungpakdee S."/>
            <person name="Aury J.M."/>
            <person name="Da Silva C."/>
            <person name="Brinkmann H."/>
            <person name="Mikhaleva J."/>
            <person name="Olsen L.C."/>
            <person name="Jubin C."/>
            <person name="Canestro C."/>
            <person name="Bouquet J.M."/>
            <person name="Danks G."/>
            <person name="Poulain J."/>
            <person name="Campsteijn C."/>
            <person name="Adamski M."/>
            <person name="Cross I."/>
            <person name="Yadetie F."/>
            <person name="Muffato M."/>
            <person name="Louis A."/>
            <person name="Butcher S."/>
            <person name="Tsagkogeorga G."/>
            <person name="Konrad A."/>
            <person name="Singh S."/>
            <person name="Jensen M.F."/>
            <person name="Cong E.H."/>
            <person name="Eikeseth-Otteraa H."/>
            <person name="Noel B."/>
            <person name="Anthouard V."/>
            <person name="Porcel B.M."/>
            <person name="Kachouri-Lafond R."/>
            <person name="Nishino A."/>
            <person name="Ugolini M."/>
            <person name="Chourrout P."/>
            <person name="Nishida H."/>
            <person name="Aasland R."/>
            <person name="Huzurbazar S."/>
            <person name="Westhof E."/>
            <person name="Delsuc F."/>
            <person name="Lehrach H."/>
            <person name="Reinhardt R."/>
            <person name="Weissenbach J."/>
            <person name="Roy S.W."/>
            <person name="Artiguenave F."/>
            <person name="Postlethwait J.H."/>
            <person name="Manak J.R."/>
            <person name="Thompson E.M."/>
            <person name="Jaillon O."/>
            <person name="Du Pasquier L."/>
            <person name="Boudinot P."/>
            <person name="Liberles D.A."/>
            <person name="Volff J.N."/>
            <person name="Philippe H."/>
            <person name="Lenhard B."/>
            <person name="Roest Crollius H."/>
            <person name="Wincker P."/>
            <person name="Chourrout D."/>
        </authorList>
    </citation>
    <scope>NUCLEOTIDE SEQUENCE [LARGE SCALE GENOMIC DNA]</scope>
</reference>
<dbReference type="InterPro" id="IPR017441">
    <property type="entry name" value="Protein_kinase_ATP_BS"/>
</dbReference>
<dbReference type="PROSITE" id="PS00107">
    <property type="entry name" value="PROTEIN_KINASE_ATP"/>
    <property type="match status" value="1"/>
</dbReference>
<evidence type="ECO:0000256" key="13">
    <source>
        <dbReference type="RuleBase" id="RU000304"/>
    </source>
</evidence>
<keyword evidence="4" id="KW-0418">Kinase</keyword>
<evidence type="ECO:0000313" key="16">
    <source>
        <dbReference type="EMBL" id="CBY30788.1"/>
    </source>
</evidence>
<dbReference type="Gene3D" id="3.30.200.20">
    <property type="entry name" value="Phosphorylase Kinase, domain 1"/>
    <property type="match status" value="1"/>
</dbReference>
<evidence type="ECO:0000256" key="11">
    <source>
        <dbReference type="ARBA" id="ARBA00051693"/>
    </source>
</evidence>
<proteinExistence type="inferred from homology"/>
<dbReference type="InterPro" id="IPR050915">
    <property type="entry name" value="MAP_kinase_kinase"/>
</dbReference>
<evidence type="ECO:0000256" key="4">
    <source>
        <dbReference type="ARBA" id="ARBA00022777"/>
    </source>
</evidence>
<name>E4Y540_OIKDI</name>
<dbReference type="PANTHER" id="PTHR47448:SF1">
    <property type="entry name" value="SERINE_THREONINE-PROTEIN KINASE STE7 HOMOLOG"/>
    <property type="match status" value="1"/>
</dbReference>
<keyword evidence="1 13" id="KW-0723">Serine/threonine-protein kinase</keyword>
<dbReference type="GO" id="GO:0004674">
    <property type="term" value="F:protein serine/threonine kinase activity"/>
    <property type="evidence" value="ECO:0007669"/>
    <property type="project" value="UniProtKB-KW"/>
</dbReference>
<evidence type="ECO:0000256" key="7">
    <source>
        <dbReference type="ARBA" id="ARBA00038035"/>
    </source>
</evidence>
<dbReference type="EMBL" id="FN654283">
    <property type="protein sequence ID" value="CBY30788.1"/>
    <property type="molecule type" value="Genomic_DNA"/>
</dbReference>
<feature type="compositionally biased region" description="Low complexity" evidence="14">
    <location>
        <begin position="12"/>
        <end position="26"/>
    </location>
</feature>
<dbReference type="GO" id="GO:2000641">
    <property type="term" value="P:regulation of early endosome to late endosome transport"/>
    <property type="evidence" value="ECO:0007669"/>
    <property type="project" value="UniProtKB-ARBA"/>
</dbReference>
<evidence type="ECO:0000256" key="6">
    <source>
        <dbReference type="ARBA" id="ARBA00023137"/>
    </source>
</evidence>
<evidence type="ECO:0000256" key="10">
    <source>
        <dbReference type="ARBA" id="ARBA00049299"/>
    </source>
</evidence>
<dbReference type="GO" id="GO:0004708">
    <property type="term" value="F:MAP kinase kinase activity"/>
    <property type="evidence" value="ECO:0007669"/>
    <property type="project" value="UniProtKB-EC"/>
</dbReference>
<evidence type="ECO:0000256" key="14">
    <source>
        <dbReference type="SAM" id="MobiDB-lite"/>
    </source>
</evidence>
<comment type="catalytic activity">
    <reaction evidence="9">
        <text>L-seryl-[protein] + ATP = O-phospho-L-seryl-[protein] + ADP + H(+)</text>
        <dbReference type="Rhea" id="RHEA:17989"/>
        <dbReference type="Rhea" id="RHEA-COMP:9863"/>
        <dbReference type="Rhea" id="RHEA-COMP:11604"/>
        <dbReference type="ChEBI" id="CHEBI:15378"/>
        <dbReference type="ChEBI" id="CHEBI:29999"/>
        <dbReference type="ChEBI" id="CHEBI:30616"/>
        <dbReference type="ChEBI" id="CHEBI:83421"/>
        <dbReference type="ChEBI" id="CHEBI:456216"/>
        <dbReference type="EC" id="2.7.12.2"/>
    </reaction>
</comment>
<comment type="catalytic activity">
    <reaction evidence="10">
        <text>L-threonyl-[protein] + ATP = O-phospho-L-threonyl-[protein] + ADP + H(+)</text>
        <dbReference type="Rhea" id="RHEA:46608"/>
        <dbReference type="Rhea" id="RHEA-COMP:11060"/>
        <dbReference type="Rhea" id="RHEA-COMP:11605"/>
        <dbReference type="ChEBI" id="CHEBI:15378"/>
        <dbReference type="ChEBI" id="CHEBI:30013"/>
        <dbReference type="ChEBI" id="CHEBI:30616"/>
        <dbReference type="ChEBI" id="CHEBI:61977"/>
        <dbReference type="ChEBI" id="CHEBI:456216"/>
        <dbReference type="EC" id="2.7.12.2"/>
    </reaction>
</comment>
<evidence type="ECO:0000256" key="1">
    <source>
        <dbReference type="ARBA" id="ARBA00022527"/>
    </source>
</evidence>
<dbReference type="AlphaFoldDB" id="E4Y540"/>